<feature type="region of interest" description="Disordered" evidence="1">
    <location>
        <begin position="1"/>
        <end position="65"/>
    </location>
</feature>
<evidence type="ECO:0000313" key="2">
    <source>
        <dbReference type="EMBL" id="KAK6499126.1"/>
    </source>
</evidence>
<reference evidence="2 3" key="1">
    <citation type="submission" date="2023-08" db="EMBL/GenBank/DDBJ databases">
        <authorList>
            <person name="Palmer J.M."/>
        </authorList>
    </citation>
    <scope>NUCLEOTIDE SEQUENCE [LARGE SCALE GENOMIC DNA]</scope>
    <source>
        <strain evidence="2 3">TWF481</strain>
    </source>
</reference>
<comment type="caution">
    <text evidence="2">The sequence shown here is derived from an EMBL/GenBank/DDBJ whole genome shotgun (WGS) entry which is preliminary data.</text>
</comment>
<proteinExistence type="predicted"/>
<name>A0AAV9W0F6_9PEZI</name>
<sequence>MPLPGSADQSNTDGDKRIEVDAADVLQEPNGNDKLGDEIPEPVLEENVKPPLEAKTTLEDNDKKASLDNGKSRILNLKDKDIDQVIKPDFGYGKLFSHNDLAAVIPKTDEVCSTLARITTGRMIESMKDWAHDPNTPIQDNAMDVAFAWKDMMRTEMAKYAGSLRAWGPNASDFADLIELLETATHEYRYRYQTGVQYTDGILREIKRYLSIFFDYKDIDTRIFFYRRVLRHGIDEREKIWYRTFQSSGLAFEVPESISHMVIAYAPATWKATWICETNGPSGEMDHKLFSKFDIAIDGRIMSARPRSEQKHKFSTPSPRVLPPRTPPKSVEFKAGYKFDSSFFDTGGRFTIPRTTFDVVDSKVERPQVRYNDESLLMIDGGFVNTMGKYMQEAVDMIILVVAKMPQSGVVLKVHHGEQVAEGLIRKIKSLLIDSQGVEILNDQVTTLSEIDIFNCVWGIICEAYHTKMQDHELKEYKAAMLSRLKAQLCRVYSDLHQQQLVCIEPDSGVRIIENPEDLENSRGQLSSIFEGAFRTPVASENVSGTEAENGLEDETSFIPEFFRKQKLAMVAEQTEDFLASLGLQDNKVSQSNSAKEP</sequence>
<keyword evidence="3" id="KW-1185">Reference proteome</keyword>
<dbReference type="AlphaFoldDB" id="A0AAV9W0F6"/>
<protein>
    <submittedName>
        <fullName evidence="2">Uncharacterized protein</fullName>
    </submittedName>
</protein>
<evidence type="ECO:0000256" key="1">
    <source>
        <dbReference type="SAM" id="MobiDB-lite"/>
    </source>
</evidence>
<accession>A0AAV9W0F6</accession>
<gene>
    <name evidence="2" type="ORF">TWF481_011697</name>
</gene>
<feature type="region of interest" description="Disordered" evidence="1">
    <location>
        <begin position="305"/>
        <end position="327"/>
    </location>
</feature>
<organism evidence="2 3">
    <name type="scientific">Arthrobotrys musiformis</name>
    <dbReference type="NCBI Taxonomy" id="47236"/>
    <lineage>
        <taxon>Eukaryota</taxon>
        <taxon>Fungi</taxon>
        <taxon>Dikarya</taxon>
        <taxon>Ascomycota</taxon>
        <taxon>Pezizomycotina</taxon>
        <taxon>Orbiliomycetes</taxon>
        <taxon>Orbiliales</taxon>
        <taxon>Orbiliaceae</taxon>
        <taxon>Arthrobotrys</taxon>
    </lineage>
</organism>
<evidence type="ECO:0000313" key="3">
    <source>
        <dbReference type="Proteomes" id="UP001370758"/>
    </source>
</evidence>
<dbReference type="EMBL" id="JAVHJL010000008">
    <property type="protein sequence ID" value="KAK6499126.1"/>
    <property type="molecule type" value="Genomic_DNA"/>
</dbReference>
<dbReference type="Proteomes" id="UP001370758">
    <property type="component" value="Unassembled WGS sequence"/>
</dbReference>
<feature type="compositionally biased region" description="Basic and acidic residues" evidence="1">
    <location>
        <begin position="56"/>
        <end position="65"/>
    </location>
</feature>